<proteinExistence type="predicted"/>
<gene>
    <name evidence="1" type="ORF">V5O48_016062</name>
</gene>
<reference evidence="1 2" key="1">
    <citation type="submission" date="2024-02" db="EMBL/GenBank/DDBJ databases">
        <title>A draft genome for the cacao thread blight pathogen Marasmius crinis-equi.</title>
        <authorList>
            <person name="Cohen S.P."/>
            <person name="Baruah I.K."/>
            <person name="Amoako-Attah I."/>
            <person name="Bukari Y."/>
            <person name="Meinhardt L.W."/>
            <person name="Bailey B.A."/>
        </authorList>
    </citation>
    <scope>NUCLEOTIDE SEQUENCE [LARGE SCALE GENOMIC DNA]</scope>
    <source>
        <strain evidence="1 2">GH-76</strain>
    </source>
</reference>
<name>A0ABR3ESS8_9AGAR</name>
<sequence>MEMGTPMVCMYLLGHPDHYTDHKFIPFYWLPYVREARRHWHPDENVDAEEKINIIKKKDRVVGLSPVFDYIHRPLHLQNMCLYDFIRTFERKRLKRKRRSTDKPQDSCESELDIDSDNWDRELDRQDTGRNTRRMAQSTSADLNSMFLKDHPLQDTHGVKVRSGAKTEKLILNFTGKTLPRRDSGDHEYYCSTMLTLFKPWRTGEDLRNSDDIEWSSAFRDFSFSDRDVRLMDNFQIKYECLDARDDYRANLRSAGDPILYEWEDGGQDVDVMKGLKNRDYDDSYEYDGVTDDTLRQLAAVEAQKTQTVKA</sequence>
<protein>
    <submittedName>
        <fullName evidence="1">Uncharacterized protein</fullName>
    </submittedName>
</protein>
<accession>A0ABR3ESS8</accession>
<evidence type="ECO:0000313" key="2">
    <source>
        <dbReference type="Proteomes" id="UP001465976"/>
    </source>
</evidence>
<comment type="caution">
    <text evidence="1">The sequence shown here is derived from an EMBL/GenBank/DDBJ whole genome shotgun (WGS) entry which is preliminary data.</text>
</comment>
<dbReference type="EMBL" id="JBAHYK010002059">
    <property type="protein sequence ID" value="KAL0565956.1"/>
    <property type="molecule type" value="Genomic_DNA"/>
</dbReference>
<keyword evidence="2" id="KW-1185">Reference proteome</keyword>
<evidence type="ECO:0000313" key="1">
    <source>
        <dbReference type="EMBL" id="KAL0565956.1"/>
    </source>
</evidence>
<organism evidence="1 2">
    <name type="scientific">Marasmius crinis-equi</name>
    <dbReference type="NCBI Taxonomy" id="585013"/>
    <lineage>
        <taxon>Eukaryota</taxon>
        <taxon>Fungi</taxon>
        <taxon>Dikarya</taxon>
        <taxon>Basidiomycota</taxon>
        <taxon>Agaricomycotina</taxon>
        <taxon>Agaricomycetes</taxon>
        <taxon>Agaricomycetidae</taxon>
        <taxon>Agaricales</taxon>
        <taxon>Marasmiineae</taxon>
        <taxon>Marasmiaceae</taxon>
        <taxon>Marasmius</taxon>
    </lineage>
</organism>
<dbReference type="Proteomes" id="UP001465976">
    <property type="component" value="Unassembled WGS sequence"/>
</dbReference>